<sequence length="422" mass="46870">MEVRTRPRQQRPGDTLAGQPGPVAVRALRRRKPRMNPSVWQRGYPEEKSTQREAVTQRQRLHAPTKAAGTPATDHVLRLGALVGRRRWAGVRDDDGRPPASPAKPSGHTLHQQSTPASFFVNDIEERRWRARPGEGRGPRGDATGGDISGTGSEQQGRRMHPRRRRRREYVANDGQAAGEMKNTQHGRTGDTGTHGRRVMFLAGDYLGAAGAFQRRSPTASPGALPLRPSWRSANSPWCTGRDAQIATNRATMNGFMTKDIQTYKFCITLLEETAWRNRSSLTTQPETRLSLQDAQIARNKATVDRFMAKETPVYRFCVTLLEGTQRRHGATFESTPTSTSTHSPNPVQAPTRRSHFTDMSSSDEAIHVLPGTDEAKARHTVSDTDEADTTRPGTDEAKADHLSELTRPDIFIIGHRQARGM</sequence>
<feature type="compositionally biased region" description="Basic residues" evidence="1">
    <location>
        <begin position="158"/>
        <end position="168"/>
    </location>
</feature>
<reference evidence="2" key="1">
    <citation type="journal article" date="2013" name="Nature">
        <title>Draft genome of the wheat A-genome progenitor Triticum urartu.</title>
        <authorList>
            <person name="Ling H.Q."/>
            <person name="Zhao S."/>
            <person name="Liu D."/>
            <person name="Wang J."/>
            <person name="Sun H."/>
            <person name="Zhang C."/>
            <person name="Fan H."/>
            <person name="Li D."/>
            <person name="Dong L."/>
            <person name="Tao Y."/>
            <person name="Gao C."/>
            <person name="Wu H."/>
            <person name="Li Y."/>
            <person name="Cui Y."/>
            <person name="Guo X."/>
            <person name="Zheng S."/>
            <person name="Wang B."/>
            <person name="Yu K."/>
            <person name="Liang Q."/>
            <person name="Yang W."/>
            <person name="Lou X."/>
            <person name="Chen J."/>
            <person name="Feng M."/>
            <person name="Jian J."/>
            <person name="Zhang X."/>
            <person name="Luo G."/>
            <person name="Jiang Y."/>
            <person name="Liu J."/>
            <person name="Wang Z."/>
            <person name="Sha Y."/>
            <person name="Zhang B."/>
            <person name="Wu H."/>
            <person name="Tang D."/>
            <person name="Shen Q."/>
            <person name="Xue P."/>
            <person name="Zou S."/>
            <person name="Wang X."/>
            <person name="Liu X."/>
            <person name="Wang F."/>
            <person name="Yang Y."/>
            <person name="An X."/>
            <person name="Dong Z."/>
            <person name="Zhang K."/>
            <person name="Zhang X."/>
            <person name="Luo M.C."/>
            <person name="Dvorak J."/>
            <person name="Tong Y."/>
            <person name="Wang J."/>
            <person name="Yang H."/>
            <person name="Li Z."/>
            <person name="Wang D."/>
            <person name="Zhang A."/>
            <person name="Wang J."/>
        </authorList>
    </citation>
    <scope>NUCLEOTIDE SEQUENCE</scope>
</reference>
<organism evidence="2">
    <name type="scientific">Triticum urartu</name>
    <name type="common">Red wild einkorn</name>
    <name type="synonym">Crithodium urartu</name>
    <dbReference type="NCBI Taxonomy" id="4572"/>
    <lineage>
        <taxon>Eukaryota</taxon>
        <taxon>Viridiplantae</taxon>
        <taxon>Streptophyta</taxon>
        <taxon>Embryophyta</taxon>
        <taxon>Tracheophyta</taxon>
        <taxon>Spermatophyta</taxon>
        <taxon>Magnoliopsida</taxon>
        <taxon>Liliopsida</taxon>
        <taxon>Poales</taxon>
        <taxon>Poaceae</taxon>
        <taxon>BOP clade</taxon>
        <taxon>Pooideae</taxon>
        <taxon>Triticodae</taxon>
        <taxon>Triticeae</taxon>
        <taxon>Triticinae</taxon>
        <taxon>Triticum</taxon>
    </lineage>
</organism>
<dbReference type="EMBL" id="KD251206">
    <property type="protein sequence ID" value="EMS48306.1"/>
    <property type="molecule type" value="Genomic_DNA"/>
</dbReference>
<feature type="compositionally biased region" description="Basic and acidic residues" evidence="1">
    <location>
        <begin position="124"/>
        <end position="140"/>
    </location>
</feature>
<feature type="compositionally biased region" description="Basic and acidic residues" evidence="1">
    <location>
        <begin position="374"/>
        <end position="383"/>
    </location>
</feature>
<feature type="region of interest" description="Disordered" evidence="1">
    <location>
        <begin position="1"/>
        <end position="71"/>
    </location>
</feature>
<dbReference type="AlphaFoldDB" id="M7YMZ7"/>
<feature type="region of interest" description="Disordered" evidence="1">
    <location>
        <begin position="329"/>
        <end position="402"/>
    </location>
</feature>
<proteinExistence type="predicted"/>
<feature type="region of interest" description="Disordered" evidence="1">
    <location>
        <begin position="89"/>
        <end position="170"/>
    </location>
</feature>
<accession>M7YMZ7</accession>
<name>M7YMZ7_TRIUA</name>
<evidence type="ECO:0000313" key="2">
    <source>
        <dbReference type="EMBL" id="EMS48306.1"/>
    </source>
</evidence>
<feature type="compositionally biased region" description="Low complexity" evidence="1">
    <location>
        <begin position="335"/>
        <end position="345"/>
    </location>
</feature>
<evidence type="ECO:0000256" key="1">
    <source>
        <dbReference type="SAM" id="MobiDB-lite"/>
    </source>
</evidence>
<gene>
    <name evidence="2" type="ORF">TRIUR3_08749</name>
</gene>
<protein>
    <submittedName>
        <fullName evidence="2">Uncharacterized protein</fullName>
    </submittedName>
</protein>